<dbReference type="PROSITE" id="PS50293">
    <property type="entry name" value="TPR_REGION"/>
    <property type="match status" value="2"/>
</dbReference>
<dbReference type="Pfam" id="PF13181">
    <property type="entry name" value="TPR_8"/>
    <property type="match status" value="1"/>
</dbReference>
<organism evidence="5 6">
    <name type="scientific">Tissierella simiarum</name>
    <dbReference type="NCBI Taxonomy" id="2841534"/>
    <lineage>
        <taxon>Bacteria</taxon>
        <taxon>Bacillati</taxon>
        <taxon>Bacillota</taxon>
        <taxon>Tissierellia</taxon>
        <taxon>Tissierellales</taxon>
        <taxon>Tissierellaceae</taxon>
        <taxon>Tissierella</taxon>
    </lineage>
</organism>
<feature type="repeat" description="TPR" evidence="3">
    <location>
        <begin position="684"/>
        <end position="717"/>
    </location>
</feature>
<dbReference type="Pfam" id="PF00226">
    <property type="entry name" value="DnaJ"/>
    <property type="match status" value="1"/>
</dbReference>
<keyword evidence="2 3" id="KW-0802">TPR repeat</keyword>
<dbReference type="InterPro" id="IPR019734">
    <property type="entry name" value="TPR_rpt"/>
</dbReference>
<dbReference type="Pfam" id="PF07719">
    <property type="entry name" value="TPR_2"/>
    <property type="match status" value="1"/>
</dbReference>
<dbReference type="CDD" id="cd06257">
    <property type="entry name" value="DnaJ"/>
    <property type="match status" value="1"/>
</dbReference>
<evidence type="ECO:0000256" key="3">
    <source>
        <dbReference type="PROSITE-ProRule" id="PRU00339"/>
    </source>
</evidence>
<evidence type="ECO:0000256" key="1">
    <source>
        <dbReference type="ARBA" id="ARBA00022737"/>
    </source>
</evidence>
<comment type="caution">
    <text evidence="5">The sequence shown here is derived from an EMBL/GenBank/DDBJ whole genome shotgun (WGS) entry which is preliminary data.</text>
</comment>
<dbReference type="SMART" id="SM00028">
    <property type="entry name" value="TPR"/>
    <property type="match status" value="13"/>
</dbReference>
<evidence type="ECO:0000313" key="6">
    <source>
        <dbReference type="Proteomes" id="UP000749471"/>
    </source>
</evidence>
<feature type="domain" description="J" evidence="4">
    <location>
        <begin position="2"/>
        <end position="77"/>
    </location>
</feature>
<feature type="repeat" description="TPR" evidence="3">
    <location>
        <begin position="281"/>
        <end position="314"/>
    </location>
</feature>
<feature type="repeat" description="TPR" evidence="3">
    <location>
        <begin position="581"/>
        <end position="614"/>
    </location>
</feature>
<proteinExistence type="predicted"/>
<keyword evidence="6" id="KW-1185">Reference proteome</keyword>
<keyword evidence="1" id="KW-0677">Repeat</keyword>
<dbReference type="Proteomes" id="UP000749471">
    <property type="component" value="Unassembled WGS sequence"/>
</dbReference>
<dbReference type="PROSITE" id="PS50076">
    <property type="entry name" value="DNAJ_2"/>
    <property type="match status" value="1"/>
</dbReference>
<dbReference type="PANTHER" id="PTHR44943:SF4">
    <property type="entry name" value="TPR REPEAT-CONTAINING PROTEIN MJ0798"/>
    <property type="match status" value="1"/>
</dbReference>
<reference evidence="5 6" key="1">
    <citation type="submission" date="2021-06" db="EMBL/GenBank/DDBJ databases">
        <authorList>
            <person name="Sun Q."/>
            <person name="Li D."/>
        </authorList>
    </citation>
    <scope>NUCLEOTIDE SEQUENCE [LARGE SCALE GENOMIC DNA]</scope>
    <source>
        <strain evidence="5 6">MSJ-40</strain>
    </source>
</reference>
<dbReference type="SMART" id="SM00271">
    <property type="entry name" value="DnaJ"/>
    <property type="match status" value="1"/>
</dbReference>
<protein>
    <submittedName>
        <fullName evidence="5">Tetratricopeptide repeat protein</fullName>
    </submittedName>
</protein>
<gene>
    <name evidence="5" type="ORF">KQI42_15285</name>
</gene>
<dbReference type="InterPro" id="IPR013105">
    <property type="entry name" value="TPR_2"/>
</dbReference>
<dbReference type="Pfam" id="PF12895">
    <property type="entry name" value="ANAPC3"/>
    <property type="match status" value="1"/>
</dbReference>
<evidence type="ECO:0000256" key="2">
    <source>
        <dbReference type="ARBA" id="ARBA00022803"/>
    </source>
</evidence>
<dbReference type="RefSeq" id="WP_216521087.1">
    <property type="nucleotide sequence ID" value="NZ_JAHLPM010000014.1"/>
</dbReference>
<evidence type="ECO:0000313" key="5">
    <source>
        <dbReference type="EMBL" id="MBU5439381.1"/>
    </source>
</evidence>
<name>A0ABS6E8Z9_9FIRM</name>
<dbReference type="InterPro" id="IPR051685">
    <property type="entry name" value="Ycf3/AcsC/BcsC/TPR_MFPF"/>
</dbReference>
<feature type="repeat" description="TPR" evidence="3">
    <location>
        <begin position="650"/>
        <end position="683"/>
    </location>
</feature>
<evidence type="ECO:0000259" key="4">
    <source>
        <dbReference type="PROSITE" id="PS50076"/>
    </source>
</evidence>
<dbReference type="Pfam" id="PF00515">
    <property type="entry name" value="TPR_1"/>
    <property type="match status" value="2"/>
</dbReference>
<feature type="repeat" description="TPR" evidence="3">
    <location>
        <begin position="445"/>
        <end position="478"/>
    </location>
</feature>
<dbReference type="PROSITE" id="PS50005">
    <property type="entry name" value="TPR"/>
    <property type="match status" value="6"/>
</dbReference>
<feature type="repeat" description="TPR" evidence="3">
    <location>
        <begin position="247"/>
        <end position="280"/>
    </location>
</feature>
<accession>A0ABS6E8Z9</accession>
<dbReference type="Pfam" id="PF13432">
    <property type="entry name" value="TPR_16"/>
    <property type="match status" value="1"/>
</dbReference>
<dbReference type="EMBL" id="JAHLPM010000014">
    <property type="protein sequence ID" value="MBU5439381.1"/>
    <property type="molecule type" value="Genomic_DNA"/>
</dbReference>
<dbReference type="InterPro" id="IPR001623">
    <property type="entry name" value="DnaJ_domain"/>
</dbReference>
<sequence length="849" mass="100693">MDCFEILNIDETKDTKEIRKAYSKLLTQYSPETDPEGFQRLREAYEEAISRANESEESKQILSPIDEFMKDFEDNYRSFDKRLSVECWRELLERDICYNIDTSKEISDRILAFIMDNYNFPYEIWRLFDSYFSWSTKKDRLYNDFPTNFIDFIVYKINTKNIFRYEELKECKEDKQDLFITEYNRIYSALDDYDLYTAKVSIEAAKEICPNHPDLLILIARNLVAKGGLKEGERLFTDIINNNKDDLDAYFYRGDLYFRVGKIEEAYDDYKMALDIKPDSQGILYALGKTCIILEKYEEAIKLFEKLQEYTPYNSDIRIILNSAYNFYIDKLLEYMEQNSMDKQLKYKLAEAYFKTSRTEDSYNILNGLMQDNDFTSEMYCLFCQVLITLNNKELAYTTVCKALDLFDEDHKLNFLKADLLEEFGKYEEALLQYDKIISFNKDDSTAYNNKAYLLNILGRYNEALECANMAIEIDPNIAHGYKNKAMALLELEFYEDCLNACEQALNIFPYLTEVYVIKMRAFIDINLYDEALRVYNTASDFGLTDSKLYYEKARVLRMLERFEESINFCDLAIELDENNVDCYYSKGLCYYFKEDYDEAIECFNIAIDHDINHGGAYYYKVNSLMHLSREEEALDILDEVFNSDVPHLDSFYNLKGSIMRYLENYEEAVIQYRKAISYDPNIAKYYYLLGYSLNELERFDEAIEPLEKAIELDSNEIDWHVDISHSLYKIDEFERCIEYCNRAIEIDEEYDIPHQNKGWAYYRLGKIDEAEEACSIALKLNGNNYNALLLKLRILQDKSLYEDALIMCHRLLEINKNDEEVKEVKEEILKQIRTDKKEKKGLFKSLFK</sequence>
<dbReference type="PANTHER" id="PTHR44943">
    <property type="entry name" value="CELLULOSE SYNTHASE OPERON PROTEIN C"/>
    <property type="match status" value="1"/>
</dbReference>